<sequence length="623" mass="68058">MIKPLPKPKGGASTLNPYNTRSSPFYCLVTHTTGPASIITVAGQIGARPDGSVPGDPVEQVEQALRNLKRCLEAAGAGVEDILRLTYYIVDYDHKNPRHRQPLLEFLGDHRPASTLIPIQQLAAPQFLFEIEATAAIPQHGPETVDVVVVGGGLSGLQAAVDLQKAGLSVKVLEARDRVGGKTWSQPAQGSVCDVGAAWINDTNQSKMFALAQKFKLELVSQNVNGSIVCDTGIGSHKTHPYGQLNADDTDRAEIEDVIRIRTLVEETCQKIDITNVVASGQLIRKDLDDITLEQWLLDHNAGEHALNSFKIGARAMLGVEPSEVSALYFLDYCKSGGGYMQMRSDLKHGGQYLRIATGTQSFSHGLANELAPGTVALMSPVRQITQTSDGVHVVSARGIYNASRVIVSVPTPLYKEITFDPPLPAEKLAMSQSTMLGDYCKSITFYTRPWWRTANLCGMSQSPHGPAGVTRDSSVDADGHYSLTNFIVGQPARDWMALSVEGRRKAVIDQIHQLFSPFADVEEPIEIVEQIWRNEQWSQGCPCPVMGPGGLTKWEQTLREPVDRLHFVGRKRGAGGSGGAREGCLMRAELNKVERWPACPTGRLDIIKAFLNLDFRCTDSWI</sequence>
<comment type="catalytic activity">
    <reaction evidence="4">
        <text>a secondary aliphatic amine + O2 + H2O = a primary amine + an aldehyde + H2O2</text>
        <dbReference type="Rhea" id="RHEA:26414"/>
        <dbReference type="ChEBI" id="CHEBI:15377"/>
        <dbReference type="ChEBI" id="CHEBI:15379"/>
        <dbReference type="ChEBI" id="CHEBI:16240"/>
        <dbReference type="ChEBI" id="CHEBI:17478"/>
        <dbReference type="ChEBI" id="CHEBI:58855"/>
        <dbReference type="ChEBI" id="CHEBI:65296"/>
        <dbReference type="EC" id="1.4.3.4"/>
    </reaction>
</comment>
<keyword evidence="6" id="KW-0285">Flavoprotein</keyword>
<evidence type="ECO:0000256" key="1">
    <source>
        <dbReference type="ARBA" id="ARBA00001974"/>
    </source>
</evidence>
<feature type="binding site" evidence="5">
    <location>
        <begin position="174"/>
        <end position="175"/>
    </location>
    <ligand>
        <name>FAD</name>
        <dbReference type="ChEBI" id="CHEBI:57692"/>
    </ligand>
</feature>
<dbReference type="EC" id="1.4.3.-" evidence="6"/>
<evidence type="ECO:0000256" key="6">
    <source>
        <dbReference type="RuleBase" id="RU362067"/>
    </source>
</evidence>
<dbReference type="PANTHER" id="PTHR43563">
    <property type="entry name" value="AMINE OXIDASE"/>
    <property type="match status" value="1"/>
</dbReference>
<gene>
    <name evidence="8" type="ORF">ZT3D7_G288</name>
</gene>
<dbReference type="SUPFAM" id="SSF51905">
    <property type="entry name" value="FAD/NAD(P)-binding domain"/>
    <property type="match status" value="1"/>
</dbReference>
<keyword evidence="9" id="KW-1185">Reference proteome</keyword>
<feature type="binding site" evidence="5">
    <location>
        <position position="382"/>
    </location>
    <ligand>
        <name>FAD</name>
        <dbReference type="ChEBI" id="CHEBI:57692"/>
    </ligand>
</feature>
<organism evidence="8 9">
    <name type="scientific">Zymoseptoria tritici (strain ST99CH_3D7)</name>
    <dbReference type="NCBI Taxonomy" id="1276538"/>
    <lineage>
        <taxon>Eukaryota</taxon>
        <taxon>Fungi</taxon>
        <taxon>Dikarya</taxon>
        <taxon>Ascomycota</taxon>
        <taxon>Pezizomycotina</taxon>
        <taxon>Dothideomycetes</taxon>
        <taxon>Dothideomycetidae</taxon>
        <taxon>Mycosphaerellales</taxon>
        <taxon>Mycosphaerellaceae</taxon>
        <taxon>Zymoseptoria</taxon>
    </lineage>
</organism>
<feature type="binding site" evidence="5">
    <location>
        <position position="155"/>
    </location>
    <ligand>
        <name>FAD</name>
        <dbReference type="ChEBI" id="CHEBI:57692"/>
    </ligand>
</feature>
<keyword evidence="3 6" id="KW-0560">Oxidoreductase</keyword>
<proteinExistence type="inferred from homology"/>
<dbReference type="AlphaFoldDB" id="A0A1X7RCJ1"/>
<feature type="domain" description="Amine oxidase" evidence="7">
    <location>
        <begin position="154"/>
        <end position="587"/>
    </location>
</feature>
<comment type="cofactor">
    <cofactor evidence="1 6">
        <name>FAD</name>
        <dbReference type="ChEBI" id="CHEBI:57692"/>
    </cofactor>
</comment>
<dbReference type="InterPro" id="IPR036188">
    <property type="entry name" value="FAD/NAD-bd_sf"/>
</dbReference>
<dbReference type="SUPFAM" id="SSF54373">
    <property type="entry name" value="FAD-linked reductases, C-terminal domain"/>
    <property type="match status" value="1"/>
</dbReference>
<evidence type="ECO:0000313" key="8">
    <source>
        <dbReference type="EMBL" id="SMQ45144.1"/>
    </source>
</evidence>
<dbReference type="InterPro" id="IPR050703">
    <property type="entry name" value="Flavin_MAO"/>
</dbReference>
<dbReference type="Pfam" id="PF01593">
    <property type="entry name" value="Amino_oxidase"/>
    <property type="match status" value="1"/>
</dbReference>
<name>A0A1X7RCJ1_ZYMT9</name>
<dbReference type="PANTHER" id="PTHR43563:SF14">
    <property type="entry name" value="AMINE OXIDASE"/>
    <property type="match status" value="1"/>
</dbReference>
<protein>
    <recommendedName>
        <fullName evidence="6">Amine oxidase</fullName>
        <ecNumber evidence="6">1.4.3.-</ecNumber>
    </recommendedName>
</protein>
<evidence type="ECO:0000256" key="5">
    <source>
        <dbReference type="PIRSR" id="PIRSR601613-1"/>
    </source>
</evidence>
<dbReference type="InterPro" id="IPR035959">
    <property type="entry name" value="RutC-like_sf"/>
</dbReference>
<evidence type="ECO:0000256" key="2">
    <source>
        <dbReference type="ARBA" id="ARBA00005995"/>
    </source>
</evidence>
<evidence type="ECO:0000256" key="3">
    <source>
        <dbReference type="ARBA" id="ARBA00023002"/>
    </source>
</evidence>
<accession>A0A1X7RCJ1</accession>
<reference evidence="8 9" key="1">
    <citation type="submission" date="2016-06" db="EMBL/GenBank/DDBJ databases">
        <authorList>
            <person name="Kjaerup R.B."/>
            <person name="Dalgaard T.S."/>
            <person name="Juul-Madsen H.R."/>
        </authorList>
    </citation>
    <scope>NUCLEOTIDE SEQUENCE [LARGE SCALE GENOMIC DNA]</scope>
</reference>
<dbReference type="STRING" id="1276538.A0A1X7RCJ1"/>
<keyword evidence="6" id="KW-0274">FAD</keyword>
<dbReference type="Pfam" id="PF01042">
    <property type="entry name" value="Ribonuc_L-PSP"/>
    <property type="match status" value="1"/>
</dbReference>
<dbReference type="Gene3D" id="3.50.50.60">
    <property type="entry name" value="FAD/NAD(P)-binding domain"/>
    <property type="match status" value="1"/>
</dbReference>
<comment type="similarity">
    <text evidence="2 6">Belongs to the flavin monoamine oxidase family.</text>
</comment>
<dbReference type="InterPro" id="IPR006175">
    <property type="entry name" value="YjgF/YER057c/UK114"/>
</dbReference>
<dbReference type="SUPFAM" id="SSF55298">
    <property type="entry name" value="YjgF-like"/>
    <property type="match status" value="1"/>
</dbReference>
<dbReference type="InterPro" id="IPR002937">
    <property type="entry name" value="Amino_oxidase"/>
</dbReference>
<dbReference type="Gene3D" id="3.30.1330.40">
    <property type="entry name" value="RutC-like"/>
    <property type="match status" value="1"/>
</dbReference>
<evidence type="ECO:0000313" key="9">
    <source>
        <dbReference type="Proteomes" id="UP000215127"/>
    </source>
</evidence>
<evidence type="ECO:0000259" key="7">
    <source>
        <dbReference type="Pfam" id="PF01593"/>
    </source>
</evidence>
<evidence type="ECO:0000256" key="4">
    <source>
        <dbReference type="ARBA" id="ARBA00048448"/>
    </source>
</evidence>
<feature type="binding site" evidence="5">
    <location>
        <position position="487"/>
    </location>
    <ligand>
        <name>substrate</name>
    </ligand>
</feature>
<dbReference type="Gene3D" id="1.10.405.10">
    <property type="entry name" value="Guanine Nucleotide Dissociation Inhibitor, domain 1"/>
    <property type="match status" value="1"/>
</dbReference>
<dbReference type="InterPro" id="IPR001613">
    <property type="entry name" value="Flavin_amine_oxidase"/>
</dbReference>
<dbReference type="Gene3D" id="3.90.660.10">
    <property type="match status" value="1"/>
</dbReference>
<dbReference type="PRINTS" id="PR00757">
    <property type="entry name" value="AMINEOXDASEF"/>
</dbReference>
<dbReference type="GO" id="GO:0097621">
    <property type="term" value="F:monoamine oxidase activity"/>
    <property type="evidence" value="ECO:0007669"/>
    <property type="project" value="UniProtKB-EC"/>
</dbReference>
<dbReference type="EMBL" id="LT853692">
    <property type="protein sequence ID" value="SMQ45144.1"/>
    <property type="molecule type" value="Genomic_DNA"/>
</dbReference>
<dbReference type="Proteomes" id="UP000215127">
    <property type="component" value="Chromosome 1"/>
</dbReference>